<reference evidence="1" key="1">
    <citation type="journal article" date="2014" name="Front. Microbiol.">
        <title>High frequency of phylogenetically diverse reductive dehalogenase-homologous genes in deep subseafloor sedimentary metagenomes.</title>
        <authorList>
            <person name="Kawai M."/>
            <person name="Futagami T."/>
            <person name="Toyoda A."/>
            <person name="Takaki Y."/>
            <person name="Nishi S."/>
            <person name="Hori S."/>
            <person name="Arai W."/>
            <person name="Tsubouchi T."/>
            <person name="Morono Y."/>
            <person name="Uchiyama I."/>
            <person name="Ito T."/>
            <person name="Fujiyama A."/>
            <person name="Inagaki F."/>
            <person name="Takami H."/>
        </authorList>
    </citation>
    <scope>NUCLEOTIDE SEQUENCE</scope>
    <source>
        <strain evidence="1">Expedition CK06-06</strain>
    </source>
</reference>
<sequence length="54" mass="6036">MPATSEAQKTLFCIALSIKRGETLKTYSAQAAKIAEENDEETLREYCEAPVEKK</sequence>
<dbReference type="EMBL" id="BARW01024642">
    <property type="protein sequence ID" value="GAI94222.1"/>
    <property type="molecule type" value="Genomic_DNA"/>
</dbReference>
<name>X1SMC2_9ZZZZ</name>
<organism evidence="1">
    <name type="scientific">marine sediment metagenome</name>
    <dbReference type="NCBI Taxonomy" id="412755"/>
    <lineage>
        <taxon>unclassified sequences</taxon>
        <taxon>metagenomes</taxon>
        <taxon>ecological metagenomes</taxon>
    </lineage>
</organism>
<evidence type="ECO:0000313" key="1">
    <source>
        <dbReference type="EMBL" id="GAI94222.1"/>
    </source>
</evidence>
<protein>
    <submittedName>
        <fullName evidence="1">Uncharacterized protein</fullName>
    </submittedName>
</protein>
<accession>X1SMC2</accession>
<comment type="caution">
    <text evidence="1">The sequence shown here is derived from an EMBL/GenBank/DDBJ whole genome shotgun (WGS) entry which is preliminary data.</text>
</comment>
<dbReference type="AlphaFoldDB" id="X1SMC2"/>
<gene>
    <name evidence="1" type="ORF">S12H4_40582</name>
</gene>
<proteinExistence type="predicted"/>